<sequence length="39" mass="4007">MATPLGSCRLNPGGKNGSEILYGGVMLRLGMGGRPTMGR</sequence>
<dbReference type="Proteomes" id="UP000823388">
    <property type="component" value="Chromosome 2N"/>
</dbReference>
<reference evidence="1" key="1">
    <citation type="submission" date="2020-05" db="EMBL/GenBank/DDBJ databases">
        <title>WGS assembly of Panicum virgatum.</title>
        <authorList>
            <person name="Lovell J.T."/>
            <person name="Jenkins J."/>
            <person name="Shu S."/>
            <person name="Juenger T.E."/>
            <person name="Schmutz J."/>
        </authorList>
    </citation>
    <scope>NUCLEOTIDE SEQUENCE</scope>
    <source>
        <strain evidence="1">AP13</strain>
    </source>
</reference>
<comment type="caution">
    <text evidence="1">The sequence shown here is derived from an EMBL/GenBank/DDBJ whole genome shotgun (WGS) entry which is preliminary data.</text>
</comment>
<dbReference type="EMBL" id="CM029040">
    <property type="protein sequence ID" value="KAG2631906.1"/>
    <property type="molecule type" value="Genomic_DNA"/>
</dbReference>
<evidence type="ECO:0000313" key="2">
    <source>
        <dbReference type="Proteomes" id="UP000823388"/>
    </source>
</evidence>
<accession>A0A8T0VEB4</accession>
<protein>
    <submittedName>
        <fullName evidence="1">Uncharacterized protein</fullName>
    </submittedName>
</protein>
<organism evidence="1 2">
    <name type="scientific">Panicum virgatum</name>
    <name type="common">Blackwell switchgrass</name>
    <dbReference type="NCBI Taxonomy" id="38727"/>
    <lineage>
        <taxon>Eukaryota</taxon>
        <taxon>Viridiplantae</taxon>
        <taxon>Streptophyta</taxon>
        <taxon>Embryophyta</taxon>
        <taxon>Tracheophyta</taxon>
        <taxon>Spermatophyta</taxon>
        <taxon>Magnoliopsida</taxon>
        <taxon>Liliopsida</taxon>
        <taxon>Poales</taxon>
        <taxon>Poaceae</taxon>
        <taxon>PACMAD clade</taxon>
        <taxon>Panicoideae</taxon>
        <taxon>Panicodae</taxon>
        <taxon>Paniceae</taxon>
        <taxon>Panicinae</taxon>
        <taxon>Panicum</taxon>
        <taxon>Panicum sect. Hiantes</taxon>
    </lineage>
</organism>
<keyword evidence="2" id="KW-1185">Reference proteome</keyword>
<gene>
    <name evidence="1" type="ORF">PVAP13_2NG022900</name>
</gene>
<evidence type="ECO:0000313" key="1">
    <source>
        <dbReference type="EMBL" id="KAG2631906.1"/>
    </source>
</evidence>
<dbReference type="AlphaFoldDB" id="A0A8T0VEB4"/>
<proteinExistence type="predicted"/>
<name>A0A8T0VEB4_PANVG</name>